<evidence type="ECO:0000259" key="1">
    <source>
        <dbReference type="PROSITE" id="PS50943"/>
    </source>
</evidence>
<feature type="domain" description="HTH cro/C1-type" evidence="1">
    <location>
        <begin position="6"/>
        <end position="60"/>
    </location>
</feature>
<dbReference type="Pfam" id="PF12727">
    <property type="entry name" value="PBP_like"/>
    <property type="match status" value="1"/>
</dbReference>
<dbReference type="CDD" id="cd00093">
    <property type="entry name" value="HTH_XRE"/>
    <property type="match status" value="1"/>
</dbReference>
<protein>
    <submittedName>
        <fullName evidence="2">Substrate-binding domain-containing protein</fullName>
    </submittedName>
</protein>
<accession>A0ABV5AJU2</accession>
<name>A0ABV5AJU2_9BACL</name>
<dbReference type="Gene3D" id="1.10.260.40">
    <property type="entry name" value="lambda repressor-like DNA-binding domains"/>
    <property type="match status" value="1"/>
</dbReference>
<dbReference type="RefSeq" id="WP_275473274.1">
    <property type="nucleotide sequence ID" value="NZ_CP162940.1"/>
</dbReference>
<gene>
    <name evidence="2" type="ORF">KKP3000_001626</name>
</gene>
<dbReference type="InterPro" id="IPR010982">
    <property type="entry name" value="Lambda_DNA-bd_dom_sf"/>
</dbReference>
<evidence type="ECO:0000313" key="2">
    <source>
        <dbReference type="EMBL" id="MFB5192423.1"/>
    </source>
</evidence>
<dbReference type="Pfam" id="PF01381">
    <property type="entry name" value="HTH_3"/>
    <property type="match status" value="1"/>
</dbReference>
<dbReference type="PROSITE" id="PS50943">
    <property type="entry name" value="HTH_CROC1"/>
    <property type="match status" value="1"/>
</dbReference>
<reference evidence="2 3" key="1">
    <citation type="journal article" date="2024" name="Int. J. Mol. Sci.">
        <title>Exploration of Alicyclobacillus spp. Genome in Search of Antibiotic Resistance.</title>
        <authorList>
            <person name="Bucka-Kolendo J."/>
            <person name="Kiousi D.E."/>
            <person name="Dekowska A."/>
            <person name="Mikolajczuk-Szczyrba A."/>
            <person name="Karadedos D.M."/>
            <person name="Michael P."/>
            <person name="Galanis A."/>
            <person name="Sokolowska B."/>
        </authorList>
    </citation>
    <scope>NUCLEOTIDE SEQUENCE [LARGE SCALE GENOMIC DNA]</scope>
    <source>
        <strain evidence="2 3">KKP 3000</strain>
    </source>
</reference>
<organism evidence="2 3">
    <name type="scientific">Alicyclobacillus fastidiosus</name>
    <dbReference type="NCBI Taxonomy" id="392011"/>
    <lineage>
        <taxon>Bacteria</taxon>
        <taxon>Bacillati</taxon>
        <taxon>Bacillota</taxon>
        <taxon>Bacilli</taxon>
        <taxon>Bacillales</taxon>
        <taxon>Alicyclobacillaceae</taxon>
        <taxon>Alicyclobacillus</taxon>
    </lineage>
</organism>
<dbReference type="PANTHER" id="PTHR38431:SF1">
    <property type="entry name" value="BLL2305 PROTEIN"/>
    <property type="match status" value="1"/>
</dbReference>
<dbReference type="InterPro" id="IPR001387">
    <property type="entry name" value="Cro/C1-type_HTH"/>
</dbReference>
<sequence length="368" mass="40130">MFENHVRELRRRSHMSQAQLASAVHVSRQTIQSIESGSVIPSTLISLRLARVLGVRVEDIFREQSEVPAKVACLGDEELQAGDRVIVAQIDGKHVAHRAAFALGQHIPTAPLANIVSRRLDEEQVELTHFGRDEMMAWTIVCGCDPSLGLLATHASNAHVSSPVYWMNADNGKAARLLNRGAIQVAAIHRPSSSQNATQTYESISDACYRIHVASWELGWVVKRGNPCGFSDAFDLADGKIRIVNRPVGAGARTLLDERLSACGVMPDAVSQYSWTVAGHTQVAMAVDAGVADVGIAIAGVASAMHLDFIPIQQEQCELWIPKRHFPQSGVQRLLDSLSSDVFRWDLARFGPYDTERTGSFGETPHSG</sequence>
<dbReference type="EMBL" id="JBDXSU010000022">
    <property type="protein sequence ID" value="MFB5192423.1"/>
    <property type="molecule type" value="Genomic_DNA"/>
</dbReference>
<dbReference type="Proteomes" id="UP001579974">
    <property type="component" value="Unassembled WGS sequence"/>
</dbReference>
<dbReference type="SUPFAM" id="SSF53850">
    <property type="entry name" value="Periplasmic binding protein-like II"/>
    <property type="match status" value="1"/>
</dbReference>
<evidence type="ECO:0000313" key="3">
    <source>
        <dbReference type="Proteomes" id="UP001579974"/>
    </source>
</evidence>
<dbReference type="SMART" id="SM00530">
    <property type="entry name" value="HTH_XRE"/>
    <property type="match status" value="1"/>
</dbReference>
<dbReference type="SUPFAM" id="SSF47413">
    <property type="entry name" value="lambda repressor-like DNA-binding domains"/>
    <property type="match status" value="1"/>
</dbReference>
<keyword evidence="3" id="KW-1185">Reference proteome</keyword>
<comment type="caution">
    <text evidence="2">The sequence shown here is derived from an EMBL/GenBank/DDBJ whole genome shotgun (WGS) entry which is preliminary data.</text>
</comment>
<dbReference type="PANTHER" id="PTHR38431">
    <property type="entry name" value="BLL2305 PROTEIN"/>
    <property type="match status" value="1"/>
</dbReference>
<proteinExistence type="predicted"/>
<dbReference type="InterPro" id="IPR024370">
    <property type="entry name" value="PBP_domain"/>
</dbReference>